<protein>
    <submittedName>
        <fullName evidence="2">Uncharacterized protein</fullName>
    </submittedName>
</protein>
<feature type="compositionally biased region" description="Basic residues" evidence="1">
    <location>
        <begin position="94"/>
        <end position="105"/>
    </location>
</feature>
<dbReference type="Proteomes" id="UP001218188">
    <property type="component" value="Unassembled WGS sequence"/>
</dbReference>
<evidence type="ECO:0000313" key="2">
    <source>
        <dbReference type="EMBL" id="KAJ7029962.1"/>
    </source>
</evidence>
<organism evidence="2 3">
    <name type="scientific">Mycena alexandri</name>
    <dbReference type="NCBI Taxonomy" id="1745969"/>
    <lineage>
        <taxon>Eukaryota</taxon>
        <taxon>Fungi</taxon>
        <taxon>Dikarya</taxon>
        <taxon>Basidiomycota</taxon>
        <taxon>Agaricomycotina</taxon>
        <taxon>Agaricomycetes</taxon>
        <taxon>Agaricomycetidae</taxon>
        <taxon>Agaricales</taxon>
        <taxon>Marasmiineae</taxon>
        <taxon>Mycenaceae</taxon>
        <taxon>Mycena</taxon>
    </lineage>
</organism>
<dbReference type="AlphaFoldDB" id="A0AAD6WYH4"/>
<comment type="caution">
    <text evidence="2">The sequence shown here is derived from an EMBL/GenBank/DDBJ whole genome shotgun (WGS) entry which is preliminary data.</text>
</comment>
<sequence length="170" mass="19539">MEAHLACSVAIGHLRVASAWPSQWIDLQLQHAEPERYGPGGWPRPTLPPTPAWTWSDADDAQPNGWGPGWADPHRALGVRDPDWDGVTLIPKTPGKKRRRRQRKRERAAELVLVREKYCEDLRLQIAATHSKHDQESARARHEFWLRHSQEELDAGHFLLMQEGWGWGSR</sequence>
<feature type="region of interest" description="Disordered" evidence="1">
    <location>
        <begin position="83"/>
        <end position="105"/>
    </location>
</feature>
<keyword evidence="3" id="KW-1185">Reference proteome</keyword>
<evidence type="ECO:0000256" key="1">
    <source>
        <dbReference type="SAM" id="MobiDB-lite"/>
    </source>
</evidence>
<dbReference type="EMBL" id="JARJCM010000095">
    <property type="protein sequence ID" value="KAJ7029962.1"/>
    <property type="molecule type" value="Genomic_DNA"/>
</dbReference>
<reference evidence="2" key="1">
    <citation type="submission" date="2023-03" db="EMBL/GenBank/DDBJ databases">
        <title>Massive genome expansion in bonnet fungi (Mycena s.s.) driven by repeated elements and novel gene families across ecological guilds.</title>
        <authorList>
            <consortium name="Lawrence Berkeley National Laboratory"/>
            <person name="Harder C.B."/>
            <person name="Miyauchi S."/>
            <person name="Viragh M."/>
            <person name="Kuo A."/>
            <person name="Thoen E."/>
            <person name="Andreopoulos B."/>
            <person name="Lu D."/>
            <person name="Skrede I."/>
            <person name="Drula E."/>
            <person name="Henrissat B."/>
            <person name="Morin E."/>
            <person name="Kohler A."/>
            <person name="Barry K."/>
            <person name="LaButti K."/>
            <person name="Morin E."/>
            <person name="Salamov A."/>
            <person name="Lipzen A."/>
            <person name="Mereny Z."/>
            <person name="Hegedus B."/>
            <person name="Baldrian P."/>
            <person name="Stursova M."/>
            <person name="Weitz H."/>
            <person name="Taylor A."/>
            <person name="Grigoriev I.V."/>
            <person name="Nagy L.G."/>
            <person name="Martin F."/>
            <person name="Kauserud H."/>
        </authorList>
    </citation>
    <scope>NUCLEOTIDE SEQUENCE</scope>
    <source>
        <strain evidence="2">CBHHK200</strain>
    </source>
</reference>
<name>A0AAD6WYH4_9AGAR</name>
<evidence type="ECO:0000313" key="3">
    <source>
        <dbReference type="Proteomes" id="UP001218188"/>
    </source>
</evidence>
<proteinExistence type="predicted"/>
<accession>A0AAD6WYH4</accession>
<gene>
    <name evidence="2" type="ORF">C8F04DRAFT_1187136</name>
</gene>